<dbReference type="InterPro" id="IPR001173">
    <property type="entry name" value="Glyco_trans_2-like"/>
</dbReference>
<dbReference type="PANTHER" id="PTHR48090:SF3">
    <property type="entry name" value="UNDECAPRENYL-PHOSPHATE 4-DEOXY-4-FORMAMIDO-L-ARABINOSE TRANSFERASE"/>
    <property type="match status" value="1"/>
</dbReference>
<keyword evidence="1" id="KW-1003">Cell membrane</keyword>
<dbReference type="EMBL" id="CP002873">
    <property type="protein sequence ID" value="AGA66731.1"/>
    <property type="molecule type" value="Genomic_DNA"/>
</dbReference>
<protein>
    <submittedName>
        <fullName evidence="9">Dolichyl-phosphate beta-D-mannosyltransferase</fullName>
    </submittedName>
</protein>
<accession>A0A3B6VLD2</accession>
<organism evidence="9 10">
    <name type="scientific">Brachyspira pilosicoli P43/6/78</name>
    <dbReference type="NCBI Taxonomy" id="1042417"/>
    <lineage>
        <taxon>Bacteria</taxon>
        <taxon>Pseudomonadati</taxon>
        <taxon>Spirochaetota</taxon>
        <taxon>Spirochaetia</taxon>
        <taxon>Brachyspirales</taxon>
        <taxon>Brachyspiraceae</taxon>
        <taxon>Brachyspira</taxon>
    </lineage>
</organism>
<dbReference type="Pfam" id="PF00535">
    <property type="entry name" value="Glycos_transf_2"/>
    <property type="match status" value="1"/>
</dbReference>
<evidence type="ECO:0000256" key="4">
    <source>
        <dbReference type="ARBA" id="ARBA00022692"/>
    </source>
</evidence>
<dbReference type="CDD" id="cd04179">
    <property type="entry name" value="DPM_DPG-synthase_like"/>
    <property type="match status" value="1"/>
</dbReference>
<dbReference type="GO" id="GO:0009103">
    <property type="term" value="P:lipopolysaccharide biosynthetic process"/>
    <property type="evidence" value="ECO:0007669"/>
    <property type="project" value="UniProtKB-KW"/>
</dbReference>
<name>A0A3B6VLD2_BRAPL</name>
<reference evidence="9 10" key="1">
    <citation type="journal article" date="2013" name="Genome Announc.">
        <title>Complete Genome Sequence of the Porcine Strain Brachyspira pilosicoli P43/6/78(T.).</title>
        <authorList>
            <person name="Lin C."/>
            <person name="den Bakker H.C."/>
            <person name="Suzuki H."/>
            <person name="Lefebure T."/>
            <person name="Ponnala L."/>
            <person name="Sun Q."/>
            <person name="Stanhope M.J."/>
            <person name="Wiedmann M."/>
            <person name="Duhamel G.E."/>
        </authorList>
    </citation>
    <scope>NUCLEOTIDE SEQUENCE [LARGE SCALE GENOMIC DNA]</scope>
    <source>
        <strain evidence="9 10">P43/6/78</strain>
    </source>
</reference>
<evidence type="ECO:0000313" key="10">
    <source>
        <dbReference type="Proteomes" id="UP000010793"/>
    </source>
</evidence>
<keyword evidence="4" id="KW-0812">Transmembrane</keyword>
<evidence type="ECO:0000256" key="2">
    <source>
        <dbReference type="ARBA" id="ARBA00022676"/>
    </source>
</evidence>
<dbReference type="KEGG" id="bpip:BPP43_07595"/>
<dbReference type="InterPro" id="IPR050256">
    <property type="entry name" value="Glycosyltransferase_2"/>
</dbReference>
<evidence type="ECO:0000259" key="8">
    <source>
        <dbReference type="Pfam" id="PF00535"/>
    </source>
</evidence>
<dbReference type="InterPro" id="IPR029044">
    <property type="entry name" value="Nucleotide-diphossugar_trans"/>
</dbReference>
<evidence type="ECO:0000256" key="3">
    <source>
        <dbReference type="ARBA" id="ARBA00022679"/>
    </source>
</evidence>
<keyword evidence="10" id="KW-1185">Reference proteome</keyword>
<gene>
    <name evidence="9" type="ORF">BPP43_07595</name>
</gene>
<dbReference type="GO" id="GO:0005886">
    <property type="term" value="C:plasma membrane"/>
    <property type="evidence" value="ECO:0007669"/>
    <property type="project" value="TreeGrafter"/>
</dbReference>
<evidence type="ECO:0000313" key="9">
    <source>
        <dbReference type="EMBL" id="AGA66731.1"/>
    </source>
</evidence>
<dbReference type="GO" id="GO:0016757">
    <property type="term" value="F:glycosyltransferase activity"/>
    <property type="evidence" value="ECO:0007669"/>
    <property type="project" value="UniProtKB-KW"/>
</dbReference>
<keyword evidence="2 9" id="KW-0328">Glycosyltransferase</keyword>
<dbReference type="SUPFAM" id="SSF53448">
    <property type="entry name" value="Nucleotide-diphospho-sugar transferases"/>
    <property type="match status" value="1"/>
</dbReference>
<keyword evidence="5" id="KW-0448">Lipopolysaccharide biosynthesis</keyword>
<dbReference type="RefSeq" id="WP_015274564.1">
    <property type="nucleotide sequence ID" value="NC_019908.1"/>
</dbReference>
<keyword evidence="6" id="KW-1133">Transmembrane helix</keyword>
<dbReference type="PANTHER" id="PTHR48090">
    <property type="entry name" value="UNDECAPRENYL-PHOSPHATE 4-DEOXY-4-FORMAMIDO-L-ARABINOSE TRANSFERASE-RELATED"/>
    <property type="match status" value="1"/>
</dbReference>
<evidence type="ECO:0000256" key="5">
    <source>
        <dbReference type="ARBA" id="ARBA00022985"/>
    </source>
</evidence>
<keyword evidence="3 9" id="KW-0808">Transferase</keyword>
<feature type="domain" description="Glycosyltransferase 2-like" evidence="8">
    <location>
        <begin position="22"/>
        <end position="184"/>
    </location>
</feature>
<evidence type="ECO:0000256" key="7">
    <source>
        <dbReference type="ARBA" id="ARBA00023136"/>
    </source>
</evidence>
<dbReference type="Gene3D" id="3.90.550.10">
    <property type="entry name" value="Spore Coat Polysaccharide Biosynthesis Protein SpsA, Chain A"/>
    <property type="match status" value="1"/>
</dbReference>
<sequence length="259" mass="29829">MEREIPNYEYKEYFSKRNEYCLLIPTWNEGERIQIELKRLKDSDIPGKIDIFLLDAGSTDGSINDDFLRDIGVRAVLTIRMKGQANAYKAGFSKVSDEKYKGIVTVDGNNKDSVEQTMEFVELLEKGYDFVQGSRFMKGGYHENTPLSRVLAIKLISNPLLSLSSGFKYTETMSAFRGFSMKIIDDDRIAIFRDIFTSWESQWYLANIIPKLGYKVIEIPQTRVYPKSGKIPTKINFWGNLQIMSQLIKVVTGYYNVKK</sequence>
<evidence type="ECO:0000256" key="1">
    <source>
        <dbReference type="ARBA" id="ARBA00022475"/>
    </source>
</evidence>
<proteinExistence type="predicted"/>
<dbReference type="Proteomes" id="UP000010793">
    <property type="component" value="Chromosome"/>
</dbReference>
<dbReference type="AlphaFoldDB" id="A0A3B6VLD2"/>
<keyword evidence="7" id="KW-0472">Membrane</keyword>
<evidence type="ECO:0000256" key="6">
    <source>
        <dbReference type="ARBA" id="ARBA00022989"/>
    </source>
</evidence>